<proteinExistence type="predicted"/>
<name>A0A2T7A099_TUBBO</name>
<comment type="caution">
    <text evidence="2">The sequence shown here is derived from an EMBL/GenBank/DDBJ whole genome shotgun (WGS) entry which is preliminary data.</text>
</comment>
<evidence type="ECO:0000313" key="2">
    <source>
        <dbReference type="EMBL" id="PUU81143.1"/>
    </source>
</evidence>
<keyword evidence="3" id="KW-1185">Reference proteome</keyword>
<sequence length="123" mass="13894">MSSIIHRHGAVRYGALFCRGLFLFFPFTDARNRKTSDIIVKFRNMPFSQTSAPCARTCHVKKHTVGMYRYCPAVRFTNGEQWRRKGGRGDAEQRSEVGGRRGGKDVNQIGLDWKAVIDSAIGN</sequence>
<dbReference type="AlphaFoldDB" id="A0A2T7A099"/>
<accession>A0A2T7A099</accession>
<reference evidence="2 3" key="1">
    <citation type="submission" date="2017-04" db="EMBL/GenBank/DDBJ databases">
        <title>Draft genome sequence of Tuber borchii Vittad., a whitish edible truffle.</title>
        <authorList>
            <consortium name="DOE Joint Genome Institute"/>
            <person name="Murat C."/>
            <person name="Kuo A."/>
            <person name="Barry K.W."/>
            <person name="Clum A."/>
            <person name="Dockter R.B."/>
            <person name="Fauchery L."/>
            <person name="Iotti M."/>
            <person name="Kohler A."/>
            <person name="Labutti K."/>
            <person name="Lindquist E.A."/>
            <person name="Lipzen A."/>
            <person name="Ohm R.A."/>
            <person name="Wang M."/>
            <person name="Grigoriev I.V."/>
            <person name="Zambonelli A."/>
            <person name="Martin F.M."/>
        </authorList>
    </citation>
    <scope>NUCLEOTIDE SEQUENCE [LARGE SCALE GENOMIC DNA]</scope>
    <source>
        <strain evidence="2 3">Tbo3840</strain>
    </source>
</reference>
<evidence type="ECO:0000256" key="1">
    <source>
        <dbReference type="SAM" id="MobiDB-lite"/>
    </source>
</evidence>
<evidence type="ECO:0000313" key="3">
    <source>
        <dbReference type="Proteomes" id="UP000244722"/>
    </source>
</evidence>
<dbReference type="EMBL" id="NESQ01000049">
    <property type="protein sequence ID" value="PUU81143.1"/>
    <property type="molecule type" value="Genomic_DNA"/>
</dbReference>
<feature type="region of interest" description="Disordered" evidence="1">
    <location>
        <begin position="82"/>
        <end position="104"/>
    </location>
</feature>
<protein>
    <submittedName>
        <fullName evidence="2">Uncharacterized protein</fullName>
    </submittedName>
</protein>
<dbReference type="Proteomes" id="UP000244722">
    <property type="component" value="Unassembled WGS sequence"/>
</dbReference>
<gene>
    <name evidence="2" type="ORF">B9Z19DRAFT_638247</name>
</gene>
<organism evidence="2 3">
    <name type="scientific">Tuber borchii</name>
    <name type="common">White truffle</name>
    <dbReference type="NCBI Taxonomy" id="42251"/>
    <lineage>
        <taxon>Eukaryota</taxon>
        <taxon>Fungi</taxon>
        <taxon>Dikarya</taxon>
        <taxon>Ascomycota</taxon>
        <taxon>Pezizomycotina</taxon>
        <taxon>Pezizomycetes</taxon>
        <taxon>Pezizales</taxon>
        <taxon>Tuberaceae</taxon>
        <taxon>Tuber</taxon>
    </lineage>
</organism>